<evidence type="ECO:0000259" key="5">
    <source>
        <dbReference type="PROSITE" id="PS51525"/>
    </source>
</evidence>
<dbReference type="InterPro" id="IPR001487">
    <property type="entry name" value="Bromodomain"/>
</dbReference>
<dbReference type="InterPro" id="IPR027353">
    <property type="entry name" value="NET_dom"/>
</dbReference>
<evidence type="ECO:0000256" key="3">
    <source>
        <dbReference type="SAM" id="MobiDB-lite"/>
    </source>
</evidence>
<dbReference type="STRING" id="1330021.A0A367LG48"/>
<dbReference type="EMBL" id="LKCN02000007">
    <property type="protein sequence ID" value="RCI13389.1"/>
    <property type="molecule type" value="Genomic_DNA"/>
</dbReference>
<sequence length="1178" mass="125646">MTSPGPKSPGPDAQPPEPVHGKESHSKMNGHPPPDEPALEPKPKSAEEPPTKKMPSEGETALSPKGDQPSEKPADKATDDQAAKATDKAADEQADNETEKPVDGSTEKPVDGSTEKTVEKPADKPAGEKDEKATDKAADEQADKATEKPVDGLTEKPSDEPADEQADKAKQADKAAEKPVDASTEKSADKPTVTPTGEESADKPTPDEKSTSIDDTATEAGVTETDKPKQETLQPETTFTPAAKDDDAKSSADQKEKSEPVEANEPGSTSPDAKESVSKSSEKPLEAAAEDDVSMIDCPPEVADHDSAAPVADEQTAAPTSSSGNNPEHDMVMTDMPCEEEAAQPPKPSVSHDAAPDAAKAPVDTEVDLGSAGLSQLAIESAGKESSRDPPPADDALMVDAPSAKIARERDEDHAEEPAPKRARTEPTEDEAMQKTPADAKGDAADETAAAPATVDAPILDELFPTRLIKWTDATVNASLITSFQRQEIRKHLTKLRKNKLGSPFKDSVEKLWPDLWNSYQLKIDRPMDLGQLERSLRVGRDDSGNAMQSFADFKKNLALIFENSLAYNGAAHHVTEASANVVRTVWEEAMRLPSEEPARPKPPPKTKPVRESRAAATSAAASAEAAAHHRPSAAPTTTTTAPAGGDATATKPAEAALPTPTTAPPAEAAPQPPTQASAVVGKWQPGGSGGGGHRRSLTAADIDRPKRKVRAPKPKDIDYSTKPSRKKMKPELQFCDEVLTELMHSRNHRQNSTKPSRKKMKPELQFCDEVLTELMHSRNHRQNSWFMEPVDAEGLNIPTYYATIKKPMDLGKVRRMLSGGEIANAKDFDKNVRLIFDNCYKFNGPPSEKHPVSALARELEELYTEQMDKKDEWLSKHAAKANAAAASASNASDDEDGDDDDDDDGGGGGADAVVDSVEVGELRAKLDEETRKLNELILGGNQSLIKIHKGIVDMVQDALMEAVQKAREAKAKRGKSKKSAKGGKVNKTPGGRKSGGGGGGGGGGGSSQAKKSGGSKKATKRNLTAAEMDQVANAINDLEHPHLQRAIDIIKKDTGQNENTDGELELDIEQLSNDAMLKLWDLCKKALPAFGKDSTVAPDESAEVNRGAGAKQAPKTAATKRKNKPMSAQEQDARIAQLKEVSKLYRPPGQEPAEVAKVTQAPTPMGDSSEDSDSEEE</sequence>
<dbReference type="OrthoDB" id="784962at2759"/>
<dbReference type="InterPro" id="IPR036427">
    <property type="entry name" value="Bromodomain-like_sf"/>
</dbReference>
<feature type="compositionally biased region" description="Low complexity" evidence="3">
    <location>
        <begin position="615"/>
        <end position="626"/>
    </location>
</feature>
<dbReference type="GO" id="GO:0005634">
    <property type="term" value="C:nucleus"/>
    <property type="evidence" value="ECO:0007669"/>
    <property type="project" value="TreeGrafter"/>
</dbReference>
<dbReference type="PROSITE" id="PS50014">
    <property type="entry name" value="BROMODOMAIN_2"/>
    <property type="match status" value="2"/>
</dbReference>
<dbReference type="PANTHER" id="PTHR22880">
    <property type="entry name" value="FALZ-RELATED BROMODOMAIN-CONTAINING PROTEINS"/>
    <property type="match status" value="1"/>
</dbReference>
<feature type="compositionally biased region" description="Polar residues" evidence="3">
    <location>
        <begin position="317"/>
        <end position="326"/>
    </location>
</feature>
<dbReference type="Pfam" id="PF17035">
    <property type="entry name" value="BET"/>
    <property type="match status" value="1"/>
</dbReference>
<feature type="compositionally biased region" description="Basic and acidic residues" evidence="3">
    <location>
        <begin position="39"/>
        <end position="56"/>
    </location>
</feature>
<evidence type="ECO:0000313" key="7">
    <source>
        <dbReference type="Proteomes" id="UP000253664"/>
    </source>
</evidence>
<dbReference type="InterPro" id="IPR050935">
    <property type="entry name" value="Bromo_chromatin_reader"/>
</dbReference>
<dbReference type="SUPFAM" id="SSF47370">
    <property type="entry name" value="Bromodomain"/>
    <property type="match status" value="2"/>
</dbReference>
<feature type="compositionally biased region" description="Basic residues" evidence="3">
    <location>
        <begin position="973"/>
        <end position="982"/>
    </location>
</feature>
<feature type="compositionally biased region" description="Acidic residues" evidence="3">
    <location>
        <begin position="893"/>
        <end position="906"/>
    </location>
</feature>
<dbReference type="GO" id="GO:0000785">
    <property type="term" value="C:chromatin"/>
    <property type="evidence" value="ECO:0007669"/>
    <property type="project" value="TreeGrafter"/>
</dbReference>
<feature type="compositionally biased region" description="Pro residues" evidence="3">
    <location>
        <begin position="1"/>
        <end position="18"/>
    </location>
</feature>
<feature type="compositionally biased region" description="Acidic residues" evidence="3">
    <location>
        <begin position="1169"/>
        <end position="1178"/>
    </location>
</feature>
<feature type="compositionally biased region" description="Basic and acidic residues" evidence="3">
    <location>
        <begin position="272"/>
        <end position="285"/>
    </location>
</feature>
<feature type="domain" description="Bromo" evidence="4">
    <location>
        <begin position="779"/>
        <end position="851"/>
    </location>
</feature>
<evidence type="ECO:0000313" key="6">
    <source>
        <dbReference type="EMBL" id="RCI13389.1"/>
    </source>
</evidence>
<keyword evidence="7" id="KW-1185">Reference proteome</keyword>
<feature type="compositionally biased region" description="Basic and acidic residues" evidence="3">
    <location>
        <begin position="200"/>
        <end position="212"/>
    </location>
</feature>
<feature type="compositionally biased region" description="Basic and acidic residues" evidence="3">
    <location>
        <begin position="406"/>
        <end position="427"/>
    </location>
</feature>
<feature type="domain" description="NET" evidence="5">
    <location>
        <begin position="1014"/>
        <end position="1095"/>
    </location>
</feature>
<dbReference type="GO" id="GO:0006338">
    <property type="term" value="P:chromatin remodeling"/>
    <property type="evidence" value="ECO:0007669"/>
    <property type="project" value="TreeGrafter"/>
</dbReference>
<reference evidence="6 7" key="1">
    <citation type="journal article" date="2015" name="BMC Genomics">
        <title>Insights from the genome of Ophiocordyceps polyrhachis-furcata to pathogenicity and host specificity in insect fungi.</title>
        <authorList>
            <person name="Wichadakul D."/>
            <person name="Kobmoo N."/>
            <person name="Ingsriswang S."/>
            <person name="Tangphatsornruang S."/>
            <person name="Chantasingh D."/>
            <person name="Luangsa-ard J.J."/>
            <person name="Eurwilaichitr L."/>
        </authorList>
    </citation>
    <scope>NUCLEOTIDE SEQUENCE [LARGE SCALE GENOMIC DNA]</scope>
    <source>
        <strain evidence="6 7">BCC 54312</strain>
    </source>
</reference>
<protein>
    <recommendedName>
        <fullName evidence="8">Bromo domain-containing protein</fullName>
    </recommendedName>
</protein>
<evidence type="ECO:0008006" key="8">
    <source>
        <dbReference type="Google" id="ProtNLM"/>
    </source>
</evidence>
<dbReference type="Proteomes" id="UP000253664">
    <property type="component" value="Unassembled WGS sequence"/>
</dbReference>
<feature type="domain" description="Bromo" evidence="4">
    <location>
        <begin position="497"/>
        <end position="576"/>
    </location>
</feature>
<evidence type="ECO:0000256" key="2">
    <source>
        <dbReference type="PROSITE-ProRule" id="PRU00035"/>
    </source>
</evidence>
<dbReference type="AlphaFoldDB" id="A0A367LG48"/>
<feature type="region of interest" description="Disordered" evidence="3">
    <location>
        <begin position="593"/>
        <end position="729"/>
    </location>
</feature>
<dbReference type="PANTHER" id="PTHR22880:SF225">
    <property type="entry name" value="BROMODOMAIN-CONTAINING PROTEIN BET-1-RELATED"/>
    <property type="match status" value="1"/>
</dbReference>
<feature type="compositionally biased region" description="Low complexity" evidence="3">
    <location>
        <begin position="633"/>
        <end position="679"/>
    </location>
</feature>
<name>A0A367LG48_9HYPO</name>
<proteinExistence type="predicted"/>
<dbReference type="Pfam" id="PF00439">
    <property type="entry name" value="Bromodomain"/>
    <property type="match status" value="2"/>
</dbReference>
<dbReference type="InterPro" id="IPR038336">
    <property type="entry name" value="NET_sf"/>
</dbReference>
<feature type="compositionally biased region" description="Basic and acidic residues" evidence="3">
    <location>
        <begin position="68"/>
        <end position="189"/>
    </location>
</feature>
<feature type="region of interest" description="Disordered" evidence="3">
    <location>
        <begin position="1"/>
        <end position="453"/>
    </location>
</feature>
<accession>A0A367LG48</accession>
<keyword evidence="1 2" id="KW-0103">Bromodomain</keyword>
<gene>
    <name evidence="6" type="ORF">L249_1221</name>
</gene>
<evidence type="ECO:0000256" key="1">
    <source>
        <dbReference type="ARBA" id="ARBA00023117"/>
    </source>
</evidence>
<dbReference type="CDD" id="cd04369">
    <property type="entry name" value="Bromodomain"/>
    <property type="match status" value="1"/>
</dbReference>
<dbReference type="Gene3D" id="1.20.920.10">
    <property type="entry name" value="Bromodomain-like"/>
    <property type="match status" value="2"/>
</dbReference>
<dbReference type="PROSITE" id="PS51525">
    <property type="entry name" value="NET"/>
    <property type="match status" value="1"/>
</dbReference>
<feature type="compositionally biased region" description="Polar residues" evidence="3">
    <location>
        <begin position="231"/>
        <end position="240"/>
    </location>
</feature>
<dbReference type="Gene3D" id="1.20.1270.220">
    <property type="match status" value="1"/>
</dbReference>
<feature type="region of interest" description="Disordered" evidence="3">
    <location>
        <begin position="967"/>
        <end position="1022"/>
    </location>
</feature>
<feature type="region of interest" description="Disordered" evidence="3">
    <location>
        <begin position="1093"/>
        <end position="1178"/>
    </location>
</feature>
<feature type="compositionally biased region" description="Basic and acidic residues" evidence="3">
    <location>
        <begin position="243"/>
        <end position="260"/>
    </location>
</feature>
<feature type="compositionally biased region" description="Gly residues" evidence="3">
    <location>
        <begin position="993"/>
        <end position="1007"/>
    </location>
</feature>
<dbReference type="SMART" id="SM00297">
    <property type="entry name" value="BROMO"/>
    <property type="match status" value="1"/>
</dbReference>
<evidence type="ECO:0000259" key="4">
    <source>
        <dbReference type="PROSITE" id="PS50014"/>
    </source>
</evidence>
<comment type="caution">
    <text evidence="6">The sequence shown here is derived from an EMBL/GenBank/DDBJ whole genome shotgun (WGS) entry which is preliminary data.</text>
</comment>
<dbReference type="GO" id="GO:0006355">
    <property type="term" value="P:regulation of DNA-templated transcription"/>
    <property type="evidence" value="ECO:0007669"/>
    <property type="project" value="TreeGrafter"/>
</dbReference>
<feature type="region of interest" description="Disordered" evidence="3">
    <location>
        <begin position="885"/>
        <end position="915"/>
    </location>
</feature>
<dbReference type="PRINTS" id="PR00503">
    <property type="entry name" value="BROMODOMAIN"/>
</dbReference>
<organism evidence="6 7">
    <name type="scientific">Ophiocordyceps polyrhachis-furcata BCC 54312</name>
    <dbReference type="NCBI Taxonomy" id="1330021"/>
    <lineage>
        <taxon>Eukaryota</taxon>
        <taxon>Fungi</taxon>
        <taxon>Dikarya</taxon>
        <taxon>Ascomycota</taxon>
        <taxon>Pezizomycotina</taxon>
        <taxon>Sordariomycetes</taxon>
        <taxon>Hypocreomycetidae</taxon>
        <taxon>Hypocreales</taxon>
        <taxon>Ophiocordycipitaceae</taxon>
        <taxon>Ophiocordyceps</taxon>
    </lineage>
</organism>